<organism evidence="1 2">
    <name type="scientific">Micromonospora fiedleri</name>
    <dbReference type="NCBI Taxonomy" id="1157498"/>
    <lineage>
        <taxon>Bacteria</taxon>
        <taxon>Bacillati</taxon>
        <taxon>Actinomycetota</taxon>
        <taxon>Actinomycetes</taxon>
        <taxon>Micromonosporales</taxon>
        <taxon>Micromonosporaceae</taxon>
        <taxon>Micromonospora</taxon>
    </lineage>
</organism>
<evidence type="ECO:0000313" key="1">
    <source>
        <dbReference type="EMBL" id="MBL6277513.1"/>
    </source>
</evidence>
<gene>
    <name evidence="1" type="ORF">JMF97_15240</name>
</gene>
<evidence type="ECO:0000313" key="2">
    <source>
        <dbReference type="Proteomes" id="UP000661193"/>
    </source>
</evidence>
<dbReference type="Proteomes" id="UP000661193">
    <property type="component" value="Unassembled WGS sequence"/>
</dbReference>
<reference evidence="1 2" key="1">
    <citation type="submission" date="2021-01" db="EMBL/GenBank/DDBJ databases">
        <title>Genome sequencing of Micromonospora fiedleri MG-37.</title>
        <authorList>
            <person name="Moreland P.E.J."/>
            <person name="Stach J.E.M."/>
        </authorList>
    </citation>
    <scope>NUCLEOTIDE SEQUENCE [LARGE SCALE GENOMIC DNA]</scope>
    <source>
        <strain evidence="1 2">MG-37</strain>
    </source>
</reference>
<evidence type="ECO:0008006" key="3">
    <source>
        <dbReference type="Google" id="ProtNLM"/>
    </source>
</evidence>
<proteinExistence type="predicted"/>
<name>A0ABS1UMH0_9ACTN</name>
<dbReference type="RefSeq" id="WP_203222182.1">
    <property type="nucleotide sequence ID" value="NZ_JAETXL010000005.1"/>
</dbReference>
<comment type="caution">
    <text evidence="1">The sequence shown here is derived from an EMBL/GenBank/DDBJ whole genome shotgun (WGS) entry which is preliminary data.</text>
</comment>
<dbReference type="EMBL" id="JAETXL010000005">
    <property type="protein sequence ID" value="MBL6277513.1"/>
    <property type="molecule type" value="Genomic_DNA"/>
</dbReference>
<keyword evidence="2" id="KW-1185">Reference proteome</keyword>
<accession>A0ABS1UMH0</accession>
<sequence>MKTVEAGRGEATPVAAADAYLLAVFASTDGFGVDRCVCDDRRSELLADADLMRRQVAATGRDFKVQGTDWKAIAGGGTVSAQVKFIVTDVDAATGRVLFVHGTAHEWVFHTKRERGIDGGWKVCRIDAPPLCGTHIRC</sequence>
<protein>
    <recommendedName>
        <fullName evidence="3">DUF4440 domain-containing protein</fullName>
    </recommendedName>
</protein>